<dbReference type="Proteomes" id="UP000257109">
    <property type="component" value="Unassembled WGS sequence"/>
</dbReference>
<reference evidence="2" key="1">
    <citation type="submission" date="2018-05" db="EMBL/GenBank/DDBJ databases">
        <title>Draft genome of Mucuna pruriens seed.</title>
        <authorList>
            <person name="Nnadi N.E."/>
            <person name="Vos R."/>
            <person name="Hasami M.H."/>
            <person name="Devisetty U.K."/>
            <person name="Aguiy J.C."/>
        </authorList>
    </citation>
    <scope>NUCLEOTIDE SEQUENCE [LARGE SCALE GENOMIC DNA]</scope>
    <source>
        <strain evidence="2">JCA_2017</strain>
    </source>
</reference>
<feature type="non-terminal residue" evidence="2">
    <location>
        <position position="1"/>
    </location>
</feature>
<dbReference type="AlphaFoldDB" id="A0A371EL14"/>
<organism evidence="2 3">
    <name type="scientific">Mucuna pruriens</name>
    <name type="common">Velvet bean</name>
    <name type="synonym">Dolichos pruriens</name>
    <dbReference type="NCBI Taxonomy" id="157652"/>
    <lineage>
        <taxon>Eukaryota</taxon>
        <taxon>Viridiplantae</taxon>
        <taxon>Streptophyta</taxon>
        <taxon>Embryophyta</taxon>
        <taxon>Tracheophyta</taxon>
        <taxon>Spermatophyta</taxon>
        <taxon>Magnoliopsida</taxon>
        <taxon>eudicotyledons</taxon>
        <taxon>Gunneridae</taxon>
        <taxon>Pentapetalae</taxon>
        <taxon>rosids</taxon>
        <taxon>fabids</taxon>
        <taxon>Fabales</taxon>
        <taxon>Fabaceae</taxon>
        <taxon>Papilionoideae</taxon>
        <taxon>50 kb inversion clade</taxon>
        <taxon>NPAAA clade</taxon>
        <taxon>indigoferoid/millettioid clade</taxon>
        <taxon>Phaseoleae</taxon>
        <taxon>Mucuna</taxon>
    </lineage>
</organism>
<evidence type="ECO:0000313" key="2">
    <source>
        <dbReference type="EMBL" id="RDX66619.1"/>
    </source>
</evidence>
<feature type="compositionally biased region" description="Basic and acidic residues" evidence="1">
    <location>
        <begin position="158"/>
        <end position="171"/>
    </location>
</feature>
<feature type="region of interest" description="Disordered" evidence="1">
    <location>
        <begin position="1"/>
        <end position="20"/>
    </location>
</feature>
<protein>
    <submittedName>
        <fullName evidence="2">Uncharacterized protein</fullName>
    </submittedName>
</protein>
<proteinExistence type="predicted"/>
<evidence type="ECO:0000256" key="1">
    <source>
        <dbReference type="SAM" id="MobiDB-lite"/>
    </source>
</evidence>
<accession>A0A371EL14</accession>
<comment type="caution">
    <text evidence="2">The sequence shown here is derived from an EMBL/GenBank/DDBJ whole genome shotgun (WGS) entry which is preliminary data.</text>
</comment>
<gene>
    <name evidence="2" type="ORF">CR513_54594</name>
</gene>
<keyword evidence="3" id="KW-1185">Reference proteome</keyword>
<evidence type="ECO:0000313" key="3">
    <source>
        <dbReference type="Proteomes" id="UP000257109"/>
    </source>
</evidence>
<dbReference type="EMBL" id="QJKJ01013359">
    <property type="protein sequence ID" value="RDX66619.1"/>
    <property type="molecule type" value="Genomic_DNA"/>
</dbReference>
<name>A0A371EL14_MUCPR</name>
<feature type="region of interest" description="Disordered" evidence="1">
    <location>
        <begin position="152"/>
        <end position="171"/>
    </location>
</feature>
<sequence length="171" mass="20487">MKIKTESERKTEREMKKKELPPLRGIEHYMDLTLKVTLPNGVAQGQTLRRQKKFKIENKVSIDMSFKIPFLQRKKQFSHLKKSKLLPRKDDLFKIIKKINDDAYKVEMLQEFRKKALNLRSNFLQELEDDAYLENYNQEDKVEEVTPTLEGLMTKSRLQKEPRRSTREIMD</sequence>